<dbReference type="InterPro" id="IPR018141">
    <property type="entry name" value="Nitrile_hydratase_asu"/>
</dbReference>
<keyword evidence="3 6" id="KW-0479">Metal-binding</keyword>
<feature type="binding site" evidence="6">
    <location>
        <position position="112"/>
    </location>
    <ligand>
        <name>Fe(3+)</name>
        <dbReference type="ChEBI" id="CHEBI:29034"/>
    </ligand>
</feature>
<reference evidence="9" key="1">
    <citation type="submission" date="2017-05" db="EMBL/GenBank/DDBJ databases">
        <authorList>
            <person name="Rodrigo-Torres L."/>
            <person name="Arahal R. D."/>
            <person name="Lucena T."/>
        </authorList>
    </citation>
    <scope>NUCLEOTIDE SEQUENCE [LARGE SCALE GENOMIC DNA]</scope>
    <source>
        <strain evidence="9">CECT 8715</strain>
    </source>
</reference>
<dbReference type="Gene3D" id="3.90.330.10">
    <property type="entry name" value="Nitrile hydratase alpha /Thiocyanate hydrolase gamma"/>
    <property type="match status" value="1"/>
</dbReference>
<comment type="similarity">
    <text evidence="1">Belongs to the nitrile hydratase subunit alpha family.</text>
</comment>
<evidence type="ECO:0000256" key="5">
    <source>
        <dbReference type="ARBA" id="ARBA00044877"/>
    </source>
</evidence>
<evidence type="ECO:0000256" key="1">
    <source>
        <dbReference type="ARBA" id="ARBA00009363"/>
    </source>
</evidence>
<dbReference type="GO" id="GO:0018822">
    <property type="term" value="F:nitrile hydratase activity"/>
    <property type="evidence" value="ECO:0007669"/>
    <property type="project" value="UniProtKB-EC"/>
</dbReference>
<protein>
    <recommendedName>
        <fullName evidence="2">nitrile hydratase</fullName>
        <ecNumber evidence="2">4.2.1.84</ecNumber>
    </recommendedName>
</protein>
<sequence length="204" mass="22617">MPHDYHDHPHALLPPDPALRVKALETILTRKGLIDPAALDEIIDTYQNRIGPQNGAKVVAKAWSDPEFKRALLDDATPVLSEMGFYGRQGEHMVVVENTPQTHNMVVCTLCSCYPWPLLGIPPGWYKSDAYRARAVREPRRVLAEFGVELPEGTAVRVWDSTAEIRCLVLPMRPEGTDDLSEEDLAALVTRDSMIGTGLPKVPA</sequence>
<evidence type="ECO:0000256" key="4">
    <source>
        <dbReference type="ARBA" id="ARBA00023239"/>
    </source>
</evidence>
<evidence type="ECO:0000256" key="6">
    <source>
        <dbReference type="PIRSR" id="PIRSR001426-1"/>
    </source>
</evidence>
<dbReference type="InterPro" id="IPR004232">
    <property type="entry name" value="CN_Hdrtase_a/SCN_Hdrlase_g"/>
</dbReference>
<proteinExistence type="inferred from homology"/>
<evidence type="ECO:0000259" key="7">
    <source>
        <dbReference type="Pfam" id="PF02979"/>
    </source>
</evidence>
<dbReference type="NCBIfam" id="TIGR01323">
    <property type="entry name" value="nitrile_alph"/>
    <property type="match status" value="1"/>
</dbReference>
<dbReference type="GO" id="GO:0046914">
    <property type="term" value="F:transition metal ion binding"/>
    <property type="evidence" value="ECO:0007669"/>
    <property type="project" value="InterPro"/>
</dbReference>
<dbReference type="InterPro" id="IPR023900">
    <property type="entry name" value="CN_Hdrtase_asu/SCN_Hdrlase_gsu"/>
</dbReference>
<gene>
    <name evidence="8" type="ORF">RUA8715_01051</name>
</gene>
<evidence type="ECO:0000256" key="2">
    <source>
        <dbReference type="ARBA" id="ARBA00013079"/>
    </source>
</evidence>
<keyword evidence="6" id="KW-0408">Iron</keyword>
<evidence type="ECO:0000256" key="3">
    <source>
        <dbReference type="ARBA" id="ARBA00022723"/>
    </source>
</evidence>
<dbReference type="EMBL" id="FXYG01000001">
    <property type="protein sequence ID" value="SMX35460.1"/>
    <property type="molecule type" value="Genomic_DNA"/>
</dbReference>
<dbReference type="PIRSF" id="PIRSF001426">
    <property type="entry name" value="NHase_alpha"/>
    <property type="match status" value="1"/>
</dbReference>
<feature type="binding site" evidence="6">
    <location>
        <position position="108"/>
    </location>
    <ligand>
        <name>Fe(3+)</name>
        <dbReference type="ChEBI" id="CHEBI:29034"/>
    </ligand>
</feature>
<dbReference type="Proteomes" id="UP000202485">
    <property type="component" value="Unassembled WGS sequence"/>
</dbReference>
<evidence type="ECO:0000313" key="8">
    <source>
        <dbReference type="EMBL" id="SMX35460.1"/>
    </source>
</evidence>
<accession>A0A238JXT1</accession>
<evidence type="ECO:0000313" key="9">
    <source>
        <dbReference type="Proteomes" id="UP000202485"/>
    </source>
</evidence>
<feature type="binding site" evidence="6">
    <location>
        <position position="113"/>
    </location>
    <ligand>
        <name>Fe(3+)</name>
        <dbReference type="ChEBI" id="CHEBI:29034"/>
    </ligand>
</feature>
<dbReference type="SUPFAM" id="SSF56209">
    <property type="entry name" value="Nitrile hydratase alpha chain"/>
    <property type="match status" value="1"/>
</dbReference>
<feature type="domain" description="Nitrile hydratase alpha/Thiocyanate hydrolase gamma" evidence="7">
    <location>
        <begin position="17"/>
        <end position="197"/>
    </location>
</feature>
<comment type="catalytic activity">
    <reaction evidence="5">
        <text>an aliphatic primary amide = an aliphatic nitrile + H2O</text>
        <dbReference type="Rhea" id="RHEA:12673"/>
        <dbReference type="ChEBI" id="CHEBI:15377"/>
        <dbReference type="ChEBI" id="CHEBI:65285"/>
        <dbReference type="ChEBI" id="CHEBI:80291"/>
        <dbReference type="EC" id="4.2.1.84"/>
    </reaction>
</comment>
<dbReference type="AlphaFoldDB" id="A0A238JXT1"/>
<dbReference type="Pfam" id="PF02979">
    <property type="entry name" value="NHase_alpha"/>
    <property type="match status" value="1"/>
</dbReference>
<dbReference type="OrthoDB" id="528553at2"/>
<name>A0A238JXT1_9RHOB</name>
<dbReference type="EC" id="4.2.1.84" evidence="2"/>
<keyword evidence="4 8" id="KW-0456">Lyase</keyword>
<dbReference type="InterPro" id="IPR036648">
    <property type="entry name" value="CN_Hdrase_a/SCN_Hdrase_g_sf"/>
</dbReference>
<keyword evidence="9" id="KW-1185">Reference proteome</keyword>
<dbReference type="RefSeq" id="WP_093963010.1">
    <property type="nucleotide sequence ID" value="NZ_FXYG01000001.1"/>
</dbReference>
<feature type="binding site" evidence="6">
    <location>
        <position position="111"/>
    </location>
    <ligand>
        <name>Fe(3+)</name>
        <dbReference type="ChEBI" id="CHEBI:29034"/>
    </ligand>
</feature>
<organism evidence="8 9">
    <name type="scientific">Ruegeria arenilitoris</name>
    <dbReference type="NCBI Taxonomy" id="1173585"/>
    <lineage>
        <taxon>Bacteria</taxon>
        <taxon>Pseudomonadati</taxon>
        <taxon>Pseudomonadota</taxon>
        <taxon>Alphaproteobacteria</taxon>
        <taxon>Rhodobacterales</taxon>
        <taxon>Roseobacteraceae</taxon>
        <taxon>Ruegeria</taxon>
    </lineage>
</organism>